<protein>
    <submittedName>
        <fullName evidence="7">Signal peptide peptidase SppA</fullName>
    </submittedName>
</protein>
<evidence type="ECO:0000256" key="2">
    <source>
        <dbReference type="ARBA" id="ARBA00022670"/>
    </source>
</evidence>
<dbReference type="Proteomes" id="UP000527860">
    <property type="component" value="Unassembled WGS sequence"/>
</dbReference>
<name>A0A0C2E3V0_9STAP</name>
<organism evidence="6 8">
    <name type="scientific">Salinicoccus roseus</name>
    <dbReference type="NCBI Taxonomy" id="45670"/>
    <lineage>
        <taxon>Bacteria</taxon>
        <taxon>Bacillati</taxon>
        <taxon>Bacillota</taxon>
        <taxon>Bacilli</taxon>
        <taxon>Bacillales</taxon>
        <taxon>Staphylococcaceae</taxon>
        <taxon>Salinicoccus</taxon>
    </lineage>
</organism>
<gene>
    <name evidence="7" type="primary">sppA</name>
    <name evidence="7" type="ORF">F7P68_0012810</name>
    <name evidence="6" type="ORF">SN16_11385</name>
</gene>
<dbReference type="CDD" id="cd07023">
    <property type="entry name" value="S49_Sppa_N_C"/>
    <property type="match status" value="1"/>
</dbReference>
<reference evidence="9" key="2">
    <citation type="submission" date="2020-04" db="EMBL/GenBank/DDBJ databases">
        <title>Genome analysis and biological profiling of marine Cellulosimicrobium funkei MOSEL-ME6.</title>
        <authorList>
            <person name="Tanveer F."/>
            <person name="Xie Y."/>
            <person name="Shinwari Z.K."/>
        </authorList>
    </citation>
    <scope>NUCLEOTIDE SEQUENCE [LARGE SCALE GENOMIC DNA]</scope>
    <source>
        <strain evidence="9">MOSEL-ME25</strain>
    </source>
</reference>
<reference evidence="7" key="3">
    <citation type="submission" date="2020-04" db="EMBL/GenBank/DDBJ databases">
        <authorList>
            <person name="Tanveer F."/>
            <person name="Xie Y."/>
            <person name="Shinwari Z.K."/>
        </authorList>
    </citation>
    <scope>NUCLEOTIDE SEQUENCE</scope>
    <source>
        <strain evidence="7">MOSEL-ME25</strain>
    </source>
</reference>
<dbReference type="AlphaFoldDB" id="A0A0C2E3V0"/>
<reference evidence="6 8" key="1">
    <citation type="submission" date="2015-01" db="EMBL/GenBank/DDBJ databases">
        <title>Genome sequences of high lactate-tolerant strain Salinicoccus roseus W12 with industrial interest.</title>
        <authorList>
            <person name="Wang H."/>
            <person name="Yu B."/>
        </authorList>
    </citation>
    <scope>NUCLEOTIDE SEQUENCE [LARGE SCALE GENOMIC DNA]</scope>
    <source>
        <strain evidence="6 8">W12</strain>
    </source>
</reference>
<dbReference type="SUPFAM" id="SSF52096">
    <property type="entry name" value="ClpP/crotonase"/>
    <property type="match status" value="1"/>
</dbReference>
<dbReference type="EMBL" id="JABEVU030000001">
    <property type="protein sequence ID" value="MDB0581407.1"/>
    <property type="molecule type" value="Genomic_DNA"/>
</dbReference>
<comment type="caution">
    <text evidence="6">The sequence shown here is derived from an EMBL/GenBank/DDBJ whole genome shotgun (WGS) entry which is preliminary data.</text>
</comment>
<dbReference type="NCBIfam" id="TIGR00706">
    <property type="entry name" value="SppA_dom"/>
    <property type="match status" value="1"/>
</dbReference>
<keyword evidence="3" id="KW-0378">Hydrolase</keyword>
<dbReference type="GO" id="GO:0008236">
    <property type="term" value="F:serine-type peptidase activity"/>
    <property type="evidence" value="ECO:0007669"/>
    <property type="project" value="UniProtKB-KW"/>
</dbReference>
<dbReference type="PANTHER" id="PTHR42987:SF7">
    <property type="entry name" value="SIGNAL PEPTIDE PEPTIDASE SPPA-RELATED"/>
    <property type="match status" value="1"/>
</dbReference>
<feature type="domain" description="Peptidase S49" evidence="5">
    <location>
        <begin position="126"/>
        <end position="275"/>
    </location>
</feature>
<keyword evidence="9" id="KW-1185">Reference proteome</keyword>
<evidence type="ECO:0000256" key="4">
    <source>
        <dbReference type="ARBA" id="ARBA00022825"/>
    </source>
</evidence>
<sequence>MKRIIAVVIALALLVFGVMASIFNALWASNWEDVFEDYAGSEYPPSFVVEAGDANSRIAILNIEGTIMDSGSSNMFGTEAYDHTLTVEALKEIINDDSIKGVLLNVDSPGGGVYESAEIHKYLVEAKEAGKTIYSSMAGMAASGGYYVSAPADEIYASDETLTGSIGVIMQSINYSQLAEDYGIEFETYASGDMKEMLGGHKDPSQEEEQYVQGMVDSMYQDFVGVVAEGRDMSEGEVENLADGRIYLGEDAMENGLVDQMGYLEDALAGLKENVGGNPEVIEYGRGGNNQFSFSYKAKSFINGLFGDTEIAQIESLLKNRQGVQPMYLYEQ</sequence>
<evidence type="ECO:0000313" key="9">
    <source>
        <dbReference type="Proteomes" id="UP000527860"/>
    </source>
</evidence>
<dbReference type="InterPro" id="IPR029045">
    <property type="entry name" value="ClpP/crotonase-like_dom_sf"/>
</dbReference>
<evidence type="ECO:0000313" key="8">
    <source>
        <dbReference type="Proteomes" id="UP000031546"/>
    </source>
</evidence>
<evidence type="ECO:0000313" key="7">
    <source>
        <dbReference type="EMBL" id="MDB0581407.1"/>
    </source>
</evidence>
<dbReference type="RefSeq" id="WP_040106727.1">
    <property type="nucleotide sequence ID" value="NZ_JABEVU030000001.1"/>
</dbReference>
<reference evidence="7 9" key="4">
    <citation type="submission" date="2022-12" db="EMBL/GenBank/DDBJ databases">
        <title>Genome analysis and biological profiling of marine Salinicoccus roseus MOSEL-ME25.</title>
        <authorList>
            <person name="Mirza F.T."/>
            <person name="Xie Y."/>
            <person name="Shinwari Z.K."/>
        </authorList>
    </citation>
    <scope>NUCLEOTIDE SEQUENCE [LARGE SCALE GENOMIC DNA]</scope>
    <source>
        <strain evidence="7 9">MOSEL-ME25</strain>
    </source>
</reference>
<dbReference type="Pfam" id="PF01343">
    <property type="entry name" value="Peptidase_S49"/>
    <property type="match status" value="1"/>
</dbReference>
<evidence type="ECO:0000313" key="6">
    <source>
        <dbReference type="EMBL" id="KIH70087.1"/>
    </source>
</evidence>
<dbReference type="InterPro" id="IPR004635">
    <property type="entry name" value="Pept_S49_SppA"/>
</dbReference>
<comment type="similarity">
    <text evidence="1">Belongs to the peptidase S49 family.</text>
</comment>
<keyword evidence="4" id="KW-0720">Serine protease</keyword>
<dbReference type="InterPro" id="IPR047272">
    <property type="entry name" value="S49_SppA_C"/>
</dbReference>
<dbReference type="PANTHER" id="PTHR42987">
    <property type="entry name" value="PEPTIDASE S49"/>
    <property type="match status" value="1"/>
</dbReference>
<proteinExistence type="inferred from homology"/>
<dbReference type="InterPro" id="IPR002142">
    <property type="entry name" value="Peptidase_S49"/>
</dbReference>
<dbReference type="GO" id="GO:0006508">
    <property type="term" value="P:proteolysis"/>
    <property type="evidence" value="ECO:0007669"/>
    <property type="project" value="UniProtKB-KW"/>
</dbReference>
<evidence type="ECO:0000256" key="1">
    <source>
        <dbReference type="ARBA" id="ARBA00008683"/>
    </source>
</evidence>
<dbReference type="GeneID" id="77846144"/>
<accession>A0A0C2E3V0</accession>
<dbReference type="OrthoDB" id="9764363at2"/>
<dbReference type="Gene3D" id="6.20.330.10">
    <property type="match status" value="1"/>
</dbReference>
<evidence type="ECO:0000259" key="5">
    <source>
        <dbReference type="Pfam" id="PF01343"/>
    </source>
</evidence>
<dbReference type="EMBL" id="JXII01000009">
    <property type="protein sequence ID" value="KIH70087.1"/>
    <property type="molecule type" value="Genomic_DNA"/>
</dbReference>
<dbReference type="Gene3D" id="3.90.226.10">
    <property type="entry name" value="2-enoyl-CoA Hydratase, Chain A, domain 1"/>
    <property type="match status" value="1"/>
</dbReference>
<dbReference type="Proteomes" id="UP000031546">
    <property type="component" value="Unassembled WGS sequence"/>
</dbReference>
<evidence type="ECO:0000256" key="3">
    <source>
        <dbReference type="ARBA" id="ARBA00022801"/>
    </source>
</evidence>
<dbReference type="STRING" id="45670.SN16_11385"/>
<keyword evidence="2" id="KW-0645">Protease</keyword>